<comment type="cofactor">
    <cofactor evidence="1">
        <name>Mg(2+)</name>
        <dbReference type="ChEBI" id="CHEBI:18420"/>
    </cofactor>
</comment>
<organism evidence="7 8">
    <name type="scientific">Metasolibacillus meyeri</name>
    <dbReference type="NCBI Taxonomy" id="1071052"/>
    <lineage>
        <taxon>Bacteria</taxon>
        <taxon>Bacillati</taxon>
        <taxon>Bacillota</taxon>
        <taxon>Bacilli</taxon>
        <taxon>Bacillales</taxon>
        <taxon>Caryophanaceae</taxon>
        <taxon>Metasolibacillus</taxon>
    </lineage>
</organism>
<dbReference type="CDD" id="cd00867">
    <property type="entry name" value="Trans_IPPS"/>
    <property type="match status" value="1"/>
</dbReference>
<evidence type="ECO:0000256" key="4">
    <source>
        <dbReference type="ARBA" id="ARBA00022723"/>
    </source>
</evidence>
<evidence type="ECO:0000256" key="2">
    <source>
        <dbReference type="ARBA" id="ARBA00006706"/>
    </source>
</evidence>
<comment type="similarity">
    <text evidence="2 6">Belongs to the FPP/GGPP synthase family.</text>
</comment>
<dbReference type="GO" id="GO:0008299">
    <property type="term" value="P:isoprenoid biosynthetic process"/>
    <property type="evidence" value="ECO:0007669"/>
    <property type="project" value="InterPro"/>
</dbReference>
<evidence type="ECO:0000313" key="7">
    <source>
        <dbReference type="EMBL" id="MEC1179934.1"/>
    </source>
</evidence>
<dbReference type="RefSeq" id="WP_326124426.1">
    <property type="nucleotide sequence ID" value="NZ_JARSFG010000020.1"/>
</dbReference>
<dbReference type="Proteomes" id="UP001344888">
    <property type="component" value="Unassembled WGS sequence"/>
</dbReference>
<keyword evidence="3 6" id="KW-0808">Transferase</keyword>
<name>A0AAW9NWM6_9BACL</name>
<dbReference type="SUPFAM" id="SSF48576">
    <property type="entry name" value="Terpenoid synthases"/>
    <property type="match status" value="1"/>
</dbReference>
<dbReference type="Gene3D" id="1.10.600.10">
    <property type="entry name" value="Farnesyl Diphosphate Synthase"/>
    <property type="match status" value="1"/>
</dbReference>
<accession>A0AAW9NWM6</accession>
<keyword evidence="5" id="KW-0460">Magnesium</keyword>
<dbReference type="Pfam" id="PF00348">
    <property type="entry name" value="polyprenyl_synt"/>
    <property type="match status" value="1"/>
</dbReference>
<evidence type="ECO:0000256" key="6">
    <source>
        <dbReference type="RuleBase" id="RU004466"/>
    </source>
</evidence>
<keyword evidence="8" id="KW-1185">Reference proteome</keyword>
<reference evidence="7 8" key="1">
    <citation type="submission" date="2023-03" db="EMBL/GenBank/DDBJ databases">
        <title>Bacillus Genome Sequencing.</title>
        <authorList>
            <person name="Dunlap C."/>
        </authorList>
    </citation>
    <scope>NUCLEOTIDE SEQUENCE [LARGE SCALE GENOMIC DNA]</scope>
    <source>
        <strain evidence="7 8">B-59205</strain>
    </source>
</reference>
<dbReference type="InterPro" id="IPR008949">
    <property type="entry name" value="Isoprenoid_synthase_dom_sf"/>
</dbReference>
<sequence length="292" mass="33107">MTIRKTIQLSIQNFLATSHLQLEMKQVILDLLHSKGKIFHENSHFTWGEFSYYISSLIAEKPVICHAAAMELLMLATDLFDDLVDGDNSQSLSPAQQGILAPALLMEALHLFMQEATQPLSTTWNCIYHTLQEASNGQWLDISITADHPSATEQHYFQMIEKKSCSFMQLIFELHSTKQNPVLIEVATMIGYTAQLANDIQDIFASNKSDLLQKKATLPIIMALKEDKGLLLAQLQRSHSNIKEIQTCIKETGAIDYCTILARQYRKKAILLLQQQYPTKQQEIAHIMAMIE</sequence>
<evidence type="ECO:0000256" key="5">
    <source>
        <dbReference type="ARBA" id="ARBA00022842"/>
    </source>
</evidence>
<dbReference type="GO" id="GO:0004659">
    <property type="term" value="F:prenyltransferase activity"/>
    <property type="evidence" value="ECO:0007669"/>
    <property type="project" value="InterPro"/>
</dbReference>
<gene>
    <name evidence="7" type="ORF">P9B03_15645</name>
</gene>
<dbReference type="PANTHER" id="PTHR12001">
    <property type="entry name" value="GERANYLGERANYL PYROPHOSPHATE SYNTHASE"/>
    <property type="match status" value="1"/>
</dbReference>
<dbReference type="EC" id="2.5.1.-" evidence="7"/>
<keyword evidence="4" id="KW-0479">Metal-binding</keyword>
<dbReference type="PANTHER" id="PTHR12001:SF85">
    <property type="entry name" value="SHORT CHAIN ISOPRENYL DIPHOSPHATE SYNTHASE"/>
    <property type="match status" value="1"/>
</dbReference>
<evidence type="ECO:0000256" key="1">
    <source>
        <dbReference type="ARBA" id="ARBA00001946"/>
    </source>
</evidence>
<protein>
    <submittedName>
        <fullName evidence="7">Polyprenyl synthetase family protein</fullName>
        <ecNumber evidence="7">2.5.1.-</ecNumber>
    </submittedName>
</protein>
<dbReference type="EMBL" id="JARSFG010000020">
    <property type="protein sequence ID" value="MEC1179934.1"/>
    <property type="molecule type" value="Genomic_DNA"/>
</dbReference>
<evidence type="ECO:0000256" key="3">
    <source>
        <dbReference type="ARBA" id="ARBA00022679"/>
    </source>
</evidence>
<dbReference type="GO" id="GO:0046872">
    <property type="term" value="F:metal ion binding"/>
    <property type="evidence" value="ECO:0007669"/>
    <property type="project" value="UniProtKB-KW"/>
</dbReference>
<dbReference type="InterPro" id="IPR000092">
    <property type="entry name" value="Polyprenyl_synt"/>
</dbReference>
<evidence type="ECO:0000313" key="8">
    <source>
        <dbReference type="Proteomes" id="UP001344888"/>
    </source>
</evidence>
<proteinExistence type="inferred from homology"/>
<dbReference type="AlphaFoldDB" id="A0AAW9NWM6"/>
<comment type="caution">
    <text evidence="7">The sequence shown here is derived from an EMBL/GenBank/DDBJ whole genome shotgun (WGS) entry which is preliminary data.</text>
</comment>